<reference evidence="1 2" key="1">
    <citation type="submission" date="2023-10" db="EMBL/GenBank/DDBJ databases">
        <title>Chromosome-scale genome assembly provides insights into flower coloration mechanisms of Canna indica.</title>
        <authorList>
            <person name="Li C."/>
        </authorList>
    </citation>
    <scope>NUCLEOTIDE SEQUENCE [LARGE SCALE GENOMIC DNA]</scope>
    <source>
        <tissue evidence="1">Flower</tissue>
    </source>
</reference>
<dbReference type="EMBL" id="CP136893">
    <property type="protein sequence ID" value="WOL05040.1"/>
    <property type="molecule type" value="Genomic_DNA"/>
</dbReference>
<keyword evidence="2" id="KW-1185">Reference proteome</keyword>
<organism evidence="1 2">
    <name type="scientific">Canna indica</name>
    <name type="common">Indian-shot</name>
    <dbReference type="NCBI Taxonomy" id="4628"/>
    <lineage>
        <taxon>Eukaryota</taxon>
        <taxon>Viridiplantae</taxon>
        <taxon>Streptophyta</taxon>
        <taxon>Embryophyta</taxon>
        <taxon>Tracheophyta</taxon>
        <taxon>Spermatophyta</taxon>
        <taxon>Magnoliopsida</taxon>
        <taxon>Liliopsida</taxon>
        <taxon>Zingiberales</taxon>
        <taxon>Cannaceae</taxon>
        <taxon>Canna</taxon>
    </lineage>
</organism>
<proteinExistence type="predicted"/>
<dbReference type="Proteomes" id="UP001327560">
    <property type="component" value="Chromosome 4"/>
</dbReference>
<gene>
    <name evidence="1" type="ORF">Cni_G13763</name>
</gene>
<name>A0AAQ3QE18_9LILI</name>
<evidence type="ECO:0000313" key="1">
    <source>
        <dbReference type="EMBL" id="WOL05040.1"/>
    </source>
</evidence>
<evidence type="ECO:0000313" key="2">
    <source>
        <dbReference type="Proteomes" id="UP001327560"/>
    </source>
</evidence>
<sequence>MDFFCNAVEMIRIVTNLVHRSLLANRCLIKMEESYFMIASDLASILQECRIPEQLLALTNKLQMDAGLSKSMLPTALPLELYRGFLTPSIVFLRLIWLVEE</sequence>
<dbReference type="AlphaFoldDB" id="A0AAQ3QE18"/>
<accession>A0AAQ3QE18</accession>
<protein>
    <submittedName>
        <fullName evidence="1">Uncharacterized protein</fullName>
    </submittedName>
</protein>